<accession>A0ABT7YFM1</accession>
<gene>
    <name evidence="7" type="ORF">QVH07_14280</name>
</gene>
<dbReference type="InterPro" id="IPR003841">
    <property type="entry name" value="Na/Pi_transpt"/>
</dbReference>
<evidence type="ECO:0000256" key="1">
    <source>
        <dbReference type="ARBA" id="ARBA00004651"/>
    </source>
</evidence>
<evidence type="ECO:0000256" key="4">
    <source>
        <dbReference type="ARBA" id="ARBA00022989"/>
    </source>
</evidence>
<sequence>MNASILTFLFGGLILFIYSISRLSKHLEKVLSDKANEVISKFTKTVLHSLLVGILATALMGSSSAVIIITIVLINANGLSFKNSLGIILGANIGTTFSSQLFALSITDYAIFPLAIGLVIQIFAKRGYVYSLGKVLFFFGLLFFGLYMMEHSVLPLRDSEYFVSLLESIGESPFRGAWIGGLTTLIIQSSSATVGIAIVLGKQGLLSSAAGLSIMLGAELGTCSDTLLATIRGSRAAIRAGVFHVTFNLVTIALGLILFDFFLDFVTWISPTDDLGRLIANGHMVFNFLGVLTILPFLGYIERLLSGIIPDKPNVEIP</sequence>
<comment type="caution">
    <text evidence="7">The sequence shown here is derived from an EMBL/GenBank/DDBJ whole genome shotgun (WGS) entry which is preliminary data.</text>
</comment>
<keyword evidence="8" id="KW-1185">Reference proteome</keyword>
<evidence type="ECO:0000313" key="8">
    <source>
        <dbReference type="Proteomes" id="UP001171916"/>
    </source>
</evidence>
<evidence type="ECO:0000256" key="2">
    <source>
        <dbReference type="ARBA" id="ARBA00022475"/>
    </source>
</evidence>
<evidence type="ECO:0000256" key="6">
    <source>
        <dbReference type="SAM" id="Phobius"/>
    </source>
</evidence>
<dbReference type="PANTHER" id="PTHR10010">
    <property type="entry name" value="SOLUTE CARRIER FAMILY 34 SODIUM PHOSPHATE , MEMBER 2-RELATED"/>
    <property type="match status" value="1"/>
</dbReference>
<protein>
    <submittedName>
        <fullName evidence="7">Na/Pi symporter</fullName>
    </submittedName>
</protein>
<dbReference type="RefSeq" id="WP_290001574.1">
    <property type="nucleotide sequence ID" value="NZ_JAUEPH010000006.1"/>
</dbReference>
<feature type="transmembrane region" description="Helical" evidence="6">
    <location>
        <begin position="135"/>
        <end position="156"/>
    </location>
</feature>
<feature type="transmembrane region" description="Helical" evidence="6">
    <location>
        <begin position="283"/>
        <end position="301"/>
    </location>
</feature>
<dbReference type="Pfam" id="PF02690">
    <property type="entry name" value="Na_Pi_cotrans"/>
    <property type="match status" value="2"/>
</dbReference>
<keyword evidence="4 6" id="KW-1133">Transmembrane helix</keyword>
<keyword evidence="3 6" id="KW-0812">Transmembrane</keyword>
<feature type="transmembrane region" description="Helical" evidence="6">
    <location>
        <begin position="101"/>
        <end position="123"/>
    </location>
</feature>
<organism evidence="7 8">
    <name type="scientific">Algoriphagus sediminis</name>
    <dbReference type="NCBI Taxonomy" id="3057113"/>
    <lineage>
        <taxon>Bacteria</taxon>
        <taxon>Pseudomonadati</taxon>
        <taxon>Bacteroidota</taxon>
        <taxon>Cytophagia</taxon>
        <taxon>Cytophagales</taxon>
        <taxon>Cyclobacteriaceae</taxon>
        <taxon>Algoriphagus</taxon>
    </lineage>
</organism>
<evidence type="ECO:0000256" key="3">
    <source>
        <dbReference type="ARBA" id="ARBA00022692"/>
    </source>
</evidence>
<dbReference type="NCBIfam" id="NF037997">
    <property type="entry name" value="Na_Pi_symport"/>
    <property type="match status" value="1"/>
</dbReference>
<proteinExistence type="predicted"/>
<name>A0ABT7YFM1_9BACT</name>
<dbReference type="EMBL" id="JAUEPH010000006">
    <property type="protein sequence ID" value="MDN3205327.1"/>
    <property type="molecule type" value="Genomic_DNA"/>
</dbReference>
<keyword evidence="5 6" id="KW-0472">Membrane</keyword>
<keyword evidence="2" id="KW-1003">Cell membrane</keyword>
<reference evidence="7" key="1">
    <citation type="submission" date="2023-06" db="EMBL/GenBank/DDBJ databases">
        <title>Robiginitalea aurantiacus sp. nov. and Algoriphagus sediminis sp. nov., isolated from coastal sediment.</title>
        <authorList>
            <person name="Zhou Z.Y."/>
            <person name="An J."/>
            <person name="Jia Y.W."/>
            <person name="Du Z.J."/>
        </authorList>
    </citation>
    <scope>NUCLEOTIDE SEQUENCE</scope>
    <source>
        <strain evidence="7">C2-7</strain>
    </source>
</reference>
<evidence type="ECO:0000256" key="5">
    <source>
        <dbReference type="ARBA" id="ARBA00023136"/>
    </source>
</evidence>
<dbReference type="Proteomes" id="UP001171916">
    <property type="component" value="Unassembled WGS sequence"/>
</dbReference>
<evidence type="ECO:0000313" key="7">
    <source>
        <dbReference type="EMBL" id="MDN3205327.1"/>
    </source>
</evidence>
<dbReference type="PANTHER" id="PTHR10010:SF46">
    <property type="entry name" value="SODIUM-DEPENDENT PHOSPHATE TRANSPORT PROTEIN 2B"/>
    <property type="match status" value="1"/>
</dbReference>
<feature type="transmembrane region" description="Helical" evidence="6">
    <location>
        <begin position="176"/>
        <end position="200"/>
    </location>
</feature>
<comment type="subcellular location">
    <subcellularLocation>
        <location evidence="1">Cell membrane</location>
        <topology evidence="1">Multi-pass membrane protein</topology>
    </subcellularLocation>
</comment>
<feature type="transmembrane region" description="Helical" evidence="6">
    <location>
        <begin position="6"/>
        <end position="24"/>
    </location>
</feature>
<feature type="transmembrane region" description="Helical" evidence="6">
    <location>
        <begin position="45"/>
        <end position="74"/>
    </location>
</feature>
<feature type="transmembrane region" description="Helical" evidence="6">
    <location>
        <begin position="242"/>
        <end position="263"/>
    </location>
</feature>